<proteinExistence type="predicted"/>
<sequence>MNLLSMPVFGASALATAPTLWQGLVLGTMPMETMLTRFGLVMVGAWLALSVIEALIGSTGPALGSPPRGIPGADPSAPPPGGDDRPA</sequence>
<organism evidence="3 4">
    <name type="scientific">Nocardioides fonticola</name>
    <dbReference type="NCBI Taxonomy" id="450363"/>
    <lineage>
        <taxon>Bacteria</taxon>
        <taxon>Bacillati</taxon>
        <taxon>Actinomycetota</taxon>
        <taxon>Actinomycetes</taxon>
        <taxon>Propionibacteriales</taxon>
        <taxon>Nocardioidaceae</taxon>
        <taxon>Nocardioides</taxon>
    </lineage>
</organism>
<evidence type="ECO:0000256" key="2">
    <source>
        <dbReference type="SAM" id="Phobius"/>
    </source>
</evidence>
<name>A0ABP7XDF5_9ACTN</name>
<dbReference type="Proteomes" id="UP001501495">
    <property type="component" value="Unassembled WGS sequence"/>
</dbReference>
<dbReference type="RefSeq" id="WP_344731937.1">
    <property type="nucleotide sequence ID" value="NZ_BAAAZH010000006.1"/>
</dbReference>
<keyword evidence="4" id="KW-1185">Reference proteome</keyword>
<keyword evidence="2" id="KW-1133">Transmembrane helix</keyword>
<evidence type="ECO:0000313" key="4">
    <source>
        <dbReference type="Proteomes" id="UP001501495"/>
    </source>
</evidence>
<reference evidence="4" key="1">
    <citation type="journal article" date="2019" name="Int. J. Syst. Evol. Microbiol.">
        <title>The Global Catalogue of Microorganisms (GCM) 10K type strain sequencing project: providing services to taxonomists for standard genome sequencing and annotation.</title>
        <authorList>
            <consortium name="The Broad Institute Genomics Platform"/>
            <consortium name="The Broad Institute Genome Sequencing Center for Infectious Disease"/>
            <person name="Wu L."/>
            <person name="Ma J."/>
        </authorList>
    </citation>
    <scope>NUCLEOTIDE SEQUENCE [LARGE SCALE GENOMIC DNA]</scope>
    <source>
        <strain evidence="4">JCM 16703</strain>
    </source>
</reference>
<gene>
    <name evidence="3" type="ORF">GCM10022215_08000</name>
</gene>
<feature type="region of interest" description="Disordered" evidence="1">
    <location>
        <begin position="63"/>
        <end position="87"/>
    </location>
</feature>
<accession>A0ABP7XDF5</accession>
<evidence type="ECO:0000256" key="1">
    <source>
        <dbReference type="SAM" id="MobiDB-lite"/>
    </source>
</evidence>
<protein>
    <submittedName>
        <fullName evidence="3">Uncharacterized protein</fullName>
    </submittedName>
</protein>
<dbReference type="EMBL" id="BAAAZH010000006">
    <property type="protein sequence ID" value="GAA4111928.1"/>
    <property type="molecule type" value="Genomic_DNA"/>
</dbReference>
<keyword evidence="2" id="KW-0472">Membrane</keyword>
<keyword evidence="2" id="KW-0812">Transmembrane</keyword>
<feature type="transmembrane region" description="Helical" evidence="2">
    <location>
        <begin position="39"/>
        <end position="58"/>
    </location>
</feature>
<comment type="caution">
    <text evidence="3">The sequence shown here is derived from an EMBL/GenBank/DDBJ whole genome shotgun (WGS) entry which is preliminary data.</text>
</comment>
<evidence type="ECO:0000313" key="3">
    <source>
        <dbReference type="EMBL" id="GAA4111928.1"/>
    </source>
</evidence>